<dbReference type="SUPFAM" id="SSF53474">
    <property type="entry name" value="alpha/beta-Hydrolases"/>
    <property type="match status" value="1"/>
</dbReference>
<evidence type="ECO:0000256" key="2">
    <source>
        <dbReference type="ARBA" id="ARBA00022801"/>
    </source>
</evidence>
<dbReference type="EMBL" id="VUJW01000003">
    <property type="protein sequence ID" value="KAA1427842.1"/>
    <property type="molecule type" value="Genomic_DNA"/>
</dbReference>
<evidence type="ECO:0000256" key="3">
    <source>
        <dbReference type="PROSITE-ProRule" id="PRU10038"/>
    </source>
</evidence>
<dbReference type="Proteomes" id="UP000324351">
    <property type="component" value="Unassembled WGS sequence"/>
</dbReference>
<evidence type="ECO:0000313" key="7">
    <source>
        <dbReference type="Proteomes" id="UP000324351"/>
    </source>
</evidence>
<sequence length="320" mass="34074">MSEPSWSSLLDEEATQAAALLAAVLPRPLHTLGLDGVRAFAAPQTPPRTTPMAEVREHRAGSTGVRVREYRPRVGTSSPAVLYLHGGGFTVGSLDGVDELCRRIAAGADCAVFSVEYRLAPEHPYPAALDDVRAAYAWLVDGAISLDVDPDRVAVAGDSAGAGLATSLCLDLRERGHAQPVLQLLVYPAVDDSFARRSWTDFADAPLLGADDARWFWRQYVGEAAVAPDELAAPMRATSLAGLAPAHVITAEVDPLRDDAEAYADRLAAEGVAVTRKRYAGVFHCFFTEVETYATARRAVSEACARLRAAFGSEDPDAAG</sequence>
<comment type="caution">
    <text evidence="6">The sequence shown here is derived from an EMBL/GenBank/DDBJ whole genome shotgun (WGS) entry which is preliminary data.</text>
</comment>
<proteinExistence type="inferred from homology"/>
<dbReference type="InterPro" id="IPR013094">
    <property type="entry name" value="AB_hydrolase_3"/>
</dbReference>
<organism evidence="6 7">
    <name type="scientific">Nocardioides antri</name>
    <dbReference type="NCBI Taxonomy" id="2607659"/>
    <lineage>
        <taxon>Bacteria</taxon>
        <taxon>Bacillati</taxon>
        <taxon>Actinomycetota</taxon>
        <taxon>Actinomycetes</taxon>
        <taxon>Propionibacteriales</taxon>
        <taxon>Nocardioidaceae</taxon>
        <taxon>Nocardioides</taxon>
    </lineage>
</organism>
<name>A0A5B1M4H6_9ACTN</name>
<dbReference type="Pfam" id="PF07859">
    <property type="entry name" value="Abhydrolase_3"/>
    <property type="match status" value="1"/>
</dbReference>
<reference evidence="6 7" key="2">
    <citation type="submission" date="2019-09" db="EMBL/GenBank/DDBJ databases">
        <authorList>
            <person name="Jin C."/>
        </authorList>
    </citation>
    <scope>NUCLEOTIDE SEQUENCE [LARGE SCALE GENOMIC DNA]</scope>
    <source>
        <strain evidence="6 7">BN140041</strain>
    </source>
</reference>
<accession>A0A5B1M4H6</accession>
<gene>
    <name evidence="6" type="ORF">F0U47_10495</name>
</gene>
<dbReference type="Gene3D" id="3.40.50.1820">
    <property type="entry name" value="alpha/beta hydrolase"/>
    <property type="match status" value="1"/>
</dbReference>
<evidence type="ECO:0000256" key="4">
    <source>
        <dbReference type="SAM" id="MobiDB-lite"/>
    </source>
</evidence>
<dbReference type="GO" id="GO:0016787">
    <property type="term" value="F:hydrolase activity"/>
    <property type="evidence" value="ECO:0007669"/>
    <property type="project" value="UniProtKB-KW"/>
</dbReference>
<feature type="domain" description="Alpha/beta hydrolase fold-3" evidence="5">
    <location>
        <begin position="81"/>
        <end position="287"/>
    </location>
</feature>
<dbReference type="InterPro" id="IPR050300">
    <property type="entry name" value="GDXG_lipolytic_enzyme"/>
</dbReference>
<dbReference type="RefSeq" id="WP_149750312.1">
    <property type="nucleotide sequence ID" value="NZ_VUJW01000003.1"/>
</dbReference>
<keyword evidence="2 6" id="KW-0378">Hydrolase</keyword>
<feature type="active site" evidence="3">
    <location>
        <position position="159"/>
    </location>
</feature>
<dbReference type="PANTHER" id="PTHR48081:SF8">
    <property type="entry name" value="ALPHA_BETA HYDROLASE FOLD-3 DOMAIN-CONTAINING PROTEIN-RELATED"/>
    <property type="match status" value="1"/>
</dbReference>
<protein>
    <submittedName>
        <fullName evidence="6">Alpha/beta hydrolase</fullName>
    </submittedName>
</protein>
<comment type="similarity">
    <text evidence="1">Belongs to the 'GDXG' lipolytic enzyme family.</text>
</comment>
<reference evidence="6 7" key="1">
    <citation type="submission" date="2019-09" db="EMBL/GenBank/DDBJ databases">
        <title>Nocardioides panacisoli sp. nov., isolated from the soil of a ginseng field.</title>
        <authorList>
            <person name="Cho C."/>
        </authorList>
    </citation>
    <scope>NUCLEOTIDE SEQUENCE [LARGE SCALE GENOMIC DNA]</scope>
    <source>
        <strain evidence="6 7">BN140041</strain>
    </source>
</reference>
<dbReference type="AlphaFoldDB" id="A0A5B1M4H6"/>
<evidence type="ECO:0000259" key="5">
    <source>
        <dbReference type="Pfam" id="PF07859"/>
    </source>
</evidence>
<dbReference type="InterPro" id="IPR029058">
    <property type="entry name" value="AB_hydrolase_fold"/>
</dbReference>
<keyword evidence="7" id="KW-1185">Reference proteome</keyword>
<dbReference type="PANTHER" id="PTHR48081">
    <property type="entry name" value="AB HYDROLASE SUPERFAMILY PROTEIN C4A8.06C"/>
    <property type="match status" value="1"/>
</dbReference>
<evidence type="ECO:0000256" key="1">
    <source>
        <dbReference type="ARBA" id="ARBA00010515"/>
    </source>
</evidence>
<dbReference type="InterPro" id="IPR033140">
    <property type="entry name" value="Lipase_GDXG_put_SER_AS"/>
</dbReference>
<feature type="region of interest" description="Disordered" evidence="4">
    <location>
        <begin position="42"/>
        <end position="65"/>
    </location>
</feature>
<evidence type="ECO:0000313" key="6">
    <source>
        <dbReference type="EMBL" id="KAA1427842.1"/>
    </source>
</evidence>
<feature type="compositionally biased region" description="Basic and acidic residues" evidence="4">
    <location>
        <begin position="54"/>
        <end position="65"/>
    </location>
</feature>
<dbReference type="PROSITE" id="PS01174">
    <property type="entry name" value="LIPASE_GDXG_SER"/>
    <property type="match status" value="1"/>
</dbReference>